<gene>
    <name evidence="6" type="ORF">RQP53_23670</name>
</gene>
<protein>
    <submittedName>
        <fullName evidence="6">MAPEG family protein</fullName>
    </submittedName>
</protein>
<feature type="transmembrane region" description="Helical" evidence="5">
    <location>
        <begin position="115"/>
        <end position="136"/>
    </location>
</feature>
<proteinExistence type="predicted"/>
<dbReference type="InterPro" id="IPR001129">
    <property type="entry name" value="Membr-assoc_MAPEG"/>
</dbReference>
<sequence>MNNAILQPVFALAGWTGLVLLMIPLRRVGAARRRELRIDDFKYGESSAVPAHVSIPNRNYMNLLELPLLFYVACLMLFAAQTATAALVTTAWLYVALRIVHSLIHLSYNKVLHRFAVFVLSNVVLVLLWLQAGWALF</sequence>
<evidence type="ECO:0000256" key="4">
    <source>
        <dbReference type="ARBA" id="ARBA00023136"/>
    </source>
</evidence>
<comment type="subcellular location">
    <subcellularLocation>
        <location evidence="1">Membrane</location>
    </subcellularLocation>
</comment>
<dbReference type="InterPro" id="IPR023352">
    <property type="entry name" value="MAPEG-like_dom_sf"/>
</dbReference>
<comment type="caution">
    <text evidence="6">The sequence shown here is derived from an EMBL/GenBank/DDBJ whole genome shotgun (WGS) entry which is preliminary data.</text>
</comment>
<evidence type="ECO:0000256" key="5">
    <source>
        <dbReference type="SAM" id="Phobius"/>
    </source>
</evidence>
<evidence type="ECO:0000313" key="6">
    <source>
        <dbReference type="EMBL" id="MDT9002300.1"/>
    </source>
</evidence>
<dbReference type="RefSeq" id="WP_315653195.1">
    <property type="nucleotide sequence ID" value="NZ_JAVXZY010000014.1"/>
</dbReference>
<evidence type="ECO:0000256" key="1">
    <source>
        <dbReference type="ARBA" id="ARBA00004370"/>
    </source>
</evidence>
<dbReference type="Proteomes" id="UP001246372">
    <property type="component" value="Unassembled WGS sequence"/>
</dbReference>
<dbReference type="Pfam" id="PF01124">
    <property type="entry name" value="MAPEG"/>
    <property type="match status" value="1"/>
</dbReference>
<reference evidence="6" key="1">
    <citation type="submission" date="2023-09" db="EMBL/GenBank/DDBJ databases">
        <title>Paucibacter sp. APW11 Genome sequencing and assembly.</title>
        <authorList>
            <person name="Kim I."/>
        </authorList>
    </citation>
    <scope>NUCLEOTIDE SEQUENCE</scope>
    <source>
        <strain evidence="6">APW11</strain>
    </source>
</reference>
<evidence type="ECO:0000313" key="7">
    <source>
        <dbReference type="Proteomes" id="UP001246372"/>
    </source>
</evidence>
<organism evidence="6 7">
    <name type="scientific">Roseateles aquae</name>
    <dbReference type="NCBI Taxonomy" id="3077235"/>
    <lineage>
        <taxon>Bacteria</taxon>
        <taxon>Pseudomonadati</taxon>
        <taxon>Pseudomonadota</taxon>
        <taxon>Betaproteobacteria</taxon>
        <taxon>Burkholderiales</taxon>
        <taxon>Sphaerotilaceae</taxon>
        <taxon>Roseateles</taxon>
    </lineage>
</organism>
<feature type="transmembrane region" description="Helical" evidence="5">
    <location>
        <begin position="6"/>
        <end position="25"/>
    </location>
</feature>
<keyword evidence="4 5" id="KW-0472">Membrane</keyword>
<feature type="transmembrane region" description="Helical" evidence="5">
    <location>
        <begin position="68"/>
        <end position="95"/>
    </location>
</feature>
<name>A0ABU3PIN6_9BURK</name>
<keyword evidence="3 5" id="KW-1133">Transmembrane helix</keyword>
<dbReference type="Gene3D" id="1.20.120.550">
    <property type="entry name" value="Membrane associated eicosanoid/glutathione metabolism-like domain"/>
    <property type="match status" value="1"/>
</dbReference>
<accession>A0ABU3PIN6</accession>
<dbReference type="SUPFAM" id="SSF161084">
    <property type="entry name" value="MAPEG domain-like"/>
    <property type="match status" value="1"/>
</dbReference>
<evidence type="ECO:0000256" key="3">
    <source>
        <dbReference type="ARBA" id="ARBA00022989"/>
    </source>
</evidence>
<evidence type="ECO:0000256" key="2">
    <source>
        <dbReference type="ARBA" id="ARBA00022692"/>
    </source>
</evidence>
<keyword evidence="2 5" id="KW-0812">Transmembrane</keyword>
<dbReference type="EMBL" id="JAVXZY010000014">
    <property type="protein sequence ID" value="MDT9002300.1"/>
    <property type="molecule type" value="Genomic_DNA"/>
</dbReference>
<keyword evidence="7" id="KW-1185">Reference proteome</keyword>